<comment type="caution">
    <text evidence="1">The sequence shown here is derived from an EMBL/GenBank/DDBJ whole genome shotgun (WGS) entry which is preliminary data.</text>
</comment>
<protein>
    <submittedName>
        <fullName evidence="1">Uncharacterized protein</fullName>
    </submittedName>
</protein>
<accession>A0ACC7N9U4</accession>
<evidence type="ECO:0000313" key="1">
    <source>
        <dbReference type="EMBL" id="MFM0103879.1"/>
    </source>
</evidence>
<evidence type="ECO:0000313" key="2">
    <source>
        <dbReference type="Proteomes" id="UP001629235"/>
    </source>
</evidence>
<dbReference type="Proteomes" id="UP001629235">
    <property type="component" value="Unassembled WGS sequence"/>
</dbReference>
<gene>
    <name evidence="1" type="ORF">PQR01_10440</name>
</gene>
<dbReference type="EMBL" id="JAQQDW010000015">
    <property type="protein sequence ID" value="MFM0103879.1"/>
    <property type="molecule type" value="Genomic_DNA"/>
</dbReference>
<name>A0ACC7N9U4_9BURK</name>
<sequence length="60" mass="7133">MTVSRDVDIKAYLDTVPPVRHHVDANQLPFPFNIRMLMFGWNLLFFDNTPFKHDDRQSVE</sequence>
<keyword evidence="2" id="KW-1185">Reference proteome</keyword>
<organism evidence="1 2">
    <name type="scientific">Paraburkholderia rhynchosiae</name>
    <dbReference type="NCBI Taxonomy" id="487049"/>
    <lineage>
        <taxon>Bacteria</taxon>
        <taxon>Pseudomonadati</taxon>
        <taxon>Pseudomonadota</taxon>
        <taxon>Betaproteobacteria</taxon>
        <taxon>Burkholderiales</taxon>
        <taxon>Burkholderiaceae</taxon>
        <taxon>Paraburkholderia</taxon>
    </lineage>
</organism>
<reference evidence="1 2" key="1">
    <citation type="journal article" date="2024" name="Chem. Sci.">
        <title>Discovery of megapolipeptins by genome mining of a Burkholderiales bacteria collection.</title>
        <authorList>
            <person name="Paulo B.S."/>
            <person name="Recchia M.J.J."/>
            <person name="Lee S."/>
            <person name="Fergusson C.H."/>
            <person name="Romanowski S.B."/>
            <person name="Hernandez A."/>
            <person name="Krull N."/>
            <person name="Liu D.Y."/>
            <person name="Cavanagh H."/>
            <person name="Bos A."/>
            <person name="Gray C.A."/>
            <person name="Murphy B.T."/>
            <person name="Linington R.G."/>
            <person name="Eustaquio A.S."/>
        </authorList>
    </citation>
    <scope>NUCLEOTIDE SEQUENCE [LARGE SCALE GENOMIC DNA]</scope>
    <source>
        <strain evidence="1 2">RL18-126-BIB-B</strain>
    </source>
</reference>
<proteinExistence type="predicted"/>